<reference evidence="4" key="1">
    <citation type="submission" date="2020-06" db="EMBL/GenBank/DDBJ databases">
        <authorList>
            <consortium name="Wellcome Sanger Institute Data Sharing"/>
        </authorList>
    </citation>
    <scope>NUCLEOTIDE SEQUENCE [LARGE SCALE GENOMIC DNA]</scope>
</reference>
<keyword evidence="5" id="KW-1185">Reference proteome</keyword>
<dbReference type="InterPro" id="IPR001304">
    <property type="entry name" value="C-type_lectin-like"/>
</dbReference>
<dbReference type="InterPro" id="IPR016187">
    <property type="entry name" value="CTDL_fold"/>
</dbReference>
<dbReference type="PROSITE" id="PS00615">
    <property type="entry name" value="C_TYPE_LECTIN_1"/>
    <property type="match status" value="1"/>
</dbReference>
<proteinExistence type="predicted"/>
<organism evidence="4 5">
    <name type="scientific">Gouania willdenowi</name>
    <name type="common">Blunt-snouted clingfish</name>
    <name type="synonym">Lepadogaster willdenowi</name>
    <dbReference type="NCBI Taxonomy" id="441366"/>
    <lineage>
        <taxon>Eukaryota</taxon>
        <taxon>Metazoa</taxon>
        <taxon>Chordata</taxon>
        <taxon>Craniata</taxon>
        <taxon>Vertebrata</taxon>
        <taxon>Euteleostomi</taxon>
        <taxon>Actinopterygii</taxon>
        <taxon>Neopterygii</taxon>
        <taxon>Teleostei</taxon>
        <taxon>Neoteleostei</taxon>
        <taxon>Acanthomorphata</taxon>
        <taxon>Ovalentaria</taxon>
        <taxon>Blenniimorphae</taxon>
        <taxon>Blenniiformes</taxon>
        <taxon>Gobiesocoidei</taxon>
        <taxon>Gobiesocidae</taxon>
        <taxon>Gobiesocinae</taxon>
        <taxon>Gouania</taxon>
    </lineage>
</organism>
<dbReference type="InterPro" id="IPR016186">
    <property type="entry name" value="C-type_lectin-like/link_sf"/>
</dbReference>
<evidence type="ECO:0000256" key="2">
    <source>
        <dbReference type="SAM" id="MobiDB-lite"/>
    </source>
</evidence>
<dbReference type="PROSITE" id="PS50041">
    <property type="entry name" value="C_TYPE_LECTIN_2"/>
    <property type="match status" value="2"/>
</dbReference>
<dbReference type="Gene3D" id="3.10.100.10">
    <property type="entry name" value="Mannose-Binding Protein A, subunit A"/>
    <property type="match status" value="2"/>
</dbReference>
<evidence type="ECO:0000313" key="5">
    <source>
        <dbReference type="Proteomes" id="UP000694680"/>
    </source>
</evidence>
<dbReference type="PANTHER" id="PTHR45784">
    <property type="entry name" value="C-TYPE LECTIN DOMAIN FAMILY 20 MEMBER A-RELATED"/>
    <property type="match status" value="1"/>
</dbReference>
<evidence type="ECO:0000256" key="1">
    <source>
        <dbReference type="ARBA" id="ARBA00023157"/>
    </source>
</evidence>
<dbReference type="SUPFAM" id="SSF56436">
    <property type="entry name" value="C-type lectin-like"/>
    <property type="match status" value="2"/>
</dbReference>
<dbReference type="Proteomes" id="UP000694680">
    <property type="component" value="Chromosome 16"/>
</dbReference>
<feature type="region of interest" description="Disordered" evidence="2">
    <location>
        <begin position="203"/>
        <end position="235"/>
    </location>
</feature>
<reference evidence="4" key="3">
    <citation type="submission" date="2025-09" db="UniProtKB">
        <authorList>
            <consortium name="Ensembl"/>
        </authorList>
    </citation>
    <scope>IDENTIFICATION</scope>
</reference>
<feature type="domain" description="C-type lectin" evidence="3">
    <location>
        <begin position="18"/>
        <end position="125"/>
    </location>
</feature>
<dbReference type="InterPro" id="IPR018378">
    <property type="entry name" value="C-type_lectin_CS"/>
</dbReference>
<sequence>LLNTIMFPIISQSLVSGQNQKSFVFHPEKKTWTSAQEYCRKHHTDLATIENSDDNSKATADIPSGSQAWIGLYRIRWRWVDGSQNSFTNWRSGSPDSAIENCAVVDMKHQWNDVQCTQPFIFICFCSVSSTIDFHFVTSKMNWDDALLYCSTHYVDLAQLNTNANMAAMMKTPTREYDGLAWIGLFEETNWTWTNGAEAKYSNWDDKEPVNPVQQNSCKNTQNNYKTTQNERNKL</sequence>
<name>A0A8C5G832_GOUWI</name>
<feature type="domain" description="C-type lectin" evidence="3">
    <location>
        <begin position="134"/>
        <end position="218"/>
    </location>
</feature>
<evidence type="ECO:0000313" key="4">
    <source>
        <dbReference type="Ensembl" id="ENSGWIP00000021104.1"/>
    </source>
</evidence>
<protein>
    <recommendedName>
        <fullName evidence="3">C-type lectin domain-containing protein</fullName>
    </recommendedName>
</protein>
<evidence type="ECO:0000259" key="3">
    <source>
        <dbReference type="PROSITE" id="PS50041"/>
    </source>
</evidence>
<accession>A0A8C5G832</accession>
<keyword evidence="1" id="KW-1015">Disulfide bond</keyword>
<reference evidence="4" key="2">
    <citation type="submission" date="2025-08" db="UniProtKB">
        <authorList>
            <consortium name="Ensembl"/>
        </authorList>
    </citation>
    <scope>IDENTIFICATION</scope>
</reference>
<dbReference type="AlphaFoldDB" id="A0A8C5G832"/>
<dbReference type="PANTHER" id="PTHR45784:SF3">
    <property type="entry name" value="C-TYPE LECTIN DOMAIN FAMILY 4 MEMBER K-LIKE-RELATED"/>
    <property type="match status" value="1"/>
</dbReference>
<dbReference type="Ensembl" id="ENSGWIT00000023159.1">
    <property type="protein sequence ID" value="ENSGWIP00000021104.1"/>
    <property type="gene ID" value="ENSGWIG00000011409.1"/>
</dbReference>
<dbReference type="Pfam" id="PF00059">
    <property type="entry name" value="Lectin_C"/>
    <property type="match status" value="2"/>
</dbReference>
<feature type="compositionally biased region" description="Low complexity" evidence="2">
    <location>
        <begin position="219"/>
        <end position="228"/>
    </location>
</feature>
<dbReference type="SMART" id="SM00034">
    <property type="entry name" value="CLECT"/>
    <property type="match status" value="2"/>
</dbReference>